<keyword evidence="6" id="KW-1185">Reference proteome</keyword>
<comment type="caution">
    <text evidence="5">The sequence shown here is derived from an EMBL/GenBank/DDBJ whole genome shotgun (WGS) entry which is preliminary data.</text>
</comment>
<feature type="repeat" description="ANK" evidence="3">
    <location>
        <begin position="138"/>
        <end position="160"/>
    </location>
</feature>
<dbReference type="PANTHER" id="PTHR24161">
    <property type="entry name" value="ANK_REP_REGION DOMAIN-CONTAINING PROTEIN-RELATED"/>
    <property type="match status" value="1"/>
</dbReference>
<evidence type="ECO:0000256" key="4">
    <source>
        <dbReference type="SAM" id="MobiDB-lite"/>
    </source>
</evidence>
<reference evidence="5" key="1">
    <citation type="submission" date="2022-03" db="EMBL/GenBank/DDBJ databases">
        <authorList>
            <person name="Tunstrom K."/>
        </authorList>
    </citation>
    <scope>NUCLEOTIDE SEQUENCE</scope>
</reference>
<evidence type="ECO:0000256" key="3">
    <source>
        <dbReference type="PROSITE-ProRule" id="PRU00023"/>
    </source>
</evidence>
<evidence type="ECO:0000313" key="6">
    <source>
        <dbReference type="Proteomes" id="UP001153954"/>
    </source>
</evidence>
<keyword evidence="2 3" id="KW-0040">ANK repeat</keyword>
<sequence>MFYIFRPLHLAVLNNDVDLLKRQCIVLKTRQQSVDILSAGKLTALQMSLLNDCAKCTVVLLQYGADPLIPDEEARTPLHLAAEVSSENVQALLDHCRANARAILKDNESLWEDNFERKSEKDLAEFLIYKMCVECDNQGYTPLMLASRIGNYESVKLLIQAAPETINMSMPNCGNTALYLAVSAACLDCHERGNKASVAEKFMNTVGVLVENGADPAIDNNSGSNVNVLLTEFCISKLSMLIANKLTSAKYYDGEKIKNFDSYMLLKDADGKLNLKELKTPKEETKQQLNANNKINEEIKKVDSDKIEIKIIKSETNMEENDKEHGKIQYTYGKTYGKRKTLILQDIPVVANVGKRRPMILKKINTNSKITVSEPSIIKIDEQNLIPLKSLNTKIPIKLVKFLPKTDVKSSTTTTSTSTTSTSTTTNSTSNKRSISPSNSEHCSKKSKV</sequence>
<dbReference type="InterPro" id="IPR002110">
    <property type="entry name" value="Ankyrin_rpt"/>
</dbReference>
<dbReference type="InterPro" id="IPR036770">
    <property type="entry name" value="Ankyrin_rpt-contain_sf"/>
</dbReference>
<dbReference type="AlphaFoldDB" id="A0AAU9UR22"/>
<accession>A0AAU9UR22</accession>
<gene>
    <name evidence="5" type="ORF">EEDITHA_LOCUS16572</name>
</gene>
<dbReference type="PROSITE" id="PS50088">
    <property type="entry name" value="ANK_REPEAT"/>
    <property type="match status" value="1"/>
</dbReference>
<dbReference type="SUPFAM" id="SSF48403">
    <property type="entry name" value="Ankyrin repeat"/>
    <property type="match status" value="1"/>
</dbReference>
<dbReference type="SMART" id="SM00248">
    <property type="entry name" value="ANK"/>
    <property type="match status" value="4"/>
</dbReference>
<dbReference type="Gene3D" id="1.25.40.20">
    <property type="entry name" value="Ankyrin repeat-containing domain"/>
    <property type="match status" value="1"/>
</dbReference>
<feature type="compositionally biased region" description="Polar residues" evidence="4">
    <location>
        <begin position="432"/>
        <end position="441"/>
    </location>
</feature>
<evidence type="ECO:0000256" key="1">
    <source>
        <dbReference type="ARBA" id="ARBA00022737"/>
    </source>
</evidence>
<dbReference type="Pfam" id="PF12796">
    <property type="entry name" value="Ank_2"/>
    <property type="match status" value="2"/>
</dbReference>
<dbReference type="PANTHER" id="PTHR24161:SF124">
    <property type="entry name" value="TRANSIENT RECEPTOR POTENTIAL CHANNEL PYREXIA"/>
    <property type="match status" value="1"/>
</dbReference>
<proteinExistence type="predicted"/>
<dbReference type="PROSITE" id="PS50297">
    <property type="entry name" value="ANK_REP_REGION"/>
    <property type="match status" value="1"/>
</dbReference>
<feature type="compositionally biased region" description="Low complexity" evidence="4">
    <location>
        <begin position="410"/>
        <end position="431"/>
    </location>
</feature>
<protein>
    <submittedName>
        <fullName evidence="5">Uncharacterized protein</fullName>
    </submittedName>
</protein>
<dbReference type="Proteomes" id="UP001153954">
    <property type="component" value="Unassembled WGS sequence"/>
</dbReference>
<feature type="region of interest" description="Disordered" evidence="4">
    <location>
        <begin position="409"/>
        <end position="449"/>
    </location>
</feature>
<name>A0AAU9UR22_EUPED</name>
<keyword evidence="1" id="KW-0677">Repeat</keyword>
<evidence type="ECO:0000256" key="2">
    <source>
        <dbReference type="ARBA" id="ARBA00023043"/>
    </source>
</evidence>
<dbReference type="EMBL" id="CAKOGL010000024">
    <property type="protein sequence ID" value="CAH2101860.1"/>
    <property type="molecule type" value="Genomic_DNA"/>
</dbReference>
<organism evidence="5 6">
    <name type="scientific">Euphydryas editha</name>
    <name type="common">Edith's checkerspot</name>
    <dbReference type="NCBI Taxonomy" id="104508"/>
    <lineage>
        <taxon>Eukaryota</taxon>
        <taxon>Metazoa</taxon>
        <taxon>Ecdysozoa</taxon>
        <taxon>Arthropoda</taxon>
        <taxon>Hexapoda</taxon>
        <taxon>Insecta</taxon>
        <taxon>Pterygota</taxon>
        <taxon>Neoptera</taxon>
        <taxon>Endopterygota</taxon>
        <taxon>Lepidoptera</taxon>
        <taxon>Glossata</taxon>
        <taxon>Ditrysia</taxon>
        <taxon>Papilionoidea</taxon>
        <taxon>Nymphalidae</taxon>
        <taxon>Nymphalinae</taxon>
        <taxon>Euphydryas</taxon>
    </lineage>
</organism>
<evidence type="ECO:0000313" key="5">
    <source>
        <dbReference type="EMBL" id="CAH2101860.1"/>
    </source>
</evidence>